<feature type="active site" description="Proton donor" evidence="2">
    <location>
        <position position="84"/>
    </location>
</feature>
<dbReference type="Gene3D" id="3.30.2310.20">
    <property type="entry name" value="RelE-like"/>
    <property type="match status" value="1"/>
</dbReference>
<protein>
    <submittedName>
        <fullName evidence="3">Type II toxin-antitoxin system YafQ family toxin</fullName>
    </submittedName>
</protein>
<reference evidence="3 4" key="1">
    <citation type="submission" date="2019-03" db="EMBL/GenBank/DDBJ databases">
        <title>Diversity of the mouse oral microbiome.</title>
        <authorList>
            <person name="Joseph S."/>
            <person name="Aduse-Opoku J."/>
            <person name="Curtis M."/>
            <person name="Wade W."/>
            <person name="Hashim A."/>
        </authorList>
    </citation>
    <scope>NUCLEOTIDE SEQUENCE [LARGE SCALE GENOMIC DNA]</scope>
    <source>
        <strain evidence="3 4">WT12</strain>
    </source>
</reference>
<dbReference type="NCBIfam" id="TIGR02385">
    <property type="entry name" value="RelE_StbE"/>
    <property type="match status" value="1"/>
</dbReference>
<dbReference type="PANTHER" id="PTHR40588:SF1">
    <property type="entry name" value="MRNA INTERFERASE TOXIN YAFQ"/>
    <property type="match status" value="1"/>
</dbReference>
<name>A0A4Y9K2H7_9PAST</name>
<dbReference type="InterPro" id="IPR007712">
    <property type="entry name" value="RelE/ParE_toxin"/>
</dbReference>
<dbReference type="PANTHER" id="PTHR40588">
    <property type="entry name" value="MRNA INTERFERASE TOXIN YAFQ"/>
    <property type="match status" value="1"/>
</dbReference>
<dbReference type="GO" id="GO:0006402">
    <property type="term" value="P:mRNA catabolic process"/>
    <property type="evidence" value="ECO:0007669"/>
    <property type="project" value="TreeGrafter"/>
</dbReference>
<evidence type="ECO:0000313" key="3">
    <source>
        <dbReference type="EMBL" id="TFV11958.1"/>
    </source>
</evidence>
<evidence type="ECO:0000313" key="4">
    <source>
        <dbReference type="Proteomes" id="UP000297396"/>
    </source>
</evidence>
<dbReference type="PIRSF" id="PIRSF006156">
    <property type="entry name" value="YafQ"/>
    <property type="match status" value="1"/>
</dbReference>
<dbReference type="Proteomes" id="UP000297396">
    <property type="component" value="Unassembled WGS sequence"/>
</dbReference>
<evidence type="ECO:0000256" key="1">
    <source>
        <dbReference type="ARBA" id="ARBA00022649"/>
    </source>
</evidence>
<dbReference type="GO" id="GO:0004521">
    <property type="term" value="F:RNA endonuclease activity"/>
    <property type="evidence" value="ECO:0007669"/>
    <property type="project" value="TreeGrafter"/>
</dbReference>
<dbReference type="AlphaFoldDB" id="A0A4Y9K2H7"/>
<dbReference type="OrthoDB" id="7030467at2"/>
<proteinExistence type="predicted"/>
<dbReference type="EMBL" id="SPPA01000006">
    <property type="protein sequence ID" value="TFV11958.1"/>
    <property type="molecule type" value="Genomic_DNA"/>
</dbReference>
<dbReference type="InterPro" id="IPR004386">
    <property type="entry name" value="Toxin_YafQ-like"/>
</dbReference>
<keyword evidence="1" id="KW-1277">Toxin-antitoxin system</keyword>
<gene>
    <name evidence="3" type="ORF">E4T80_04100</name>
</gene>
<dbReference type="SUPFAM" id="SSF143011">
    <property type="entry name" value="RelE-like"/>
    <property type="match status" value="1"/>
</dbReference>
<sequence>MKGIAPTKDFKRDCAKLGVEIITSKEWGEVFSCLRQGQALPVQYKDHALKNSLRGYRDCHIFSDLVLIYKIENNILYLIRVSSHSDIFG</sequence>
<dbReference type="Pfam" id="PF15738">
    <property type="entry name" value="YafQ_toxin"/>
    <property type="match status" value="1"/>
</dbReference>
<accession>A0A4Y9K2H7</accession>
<organism evidence="3 4">
    <name type="scientific">Muribacter muris</name>
    <dbReference type="NCBI Taxonomy" id="67855"/>
    <lineage>
        <taxon>Bacteria</taxon>
        <taxon>Pseudomonadati</taxon>
        <taxon>Pseudomonadota</taxon>
        <taxon>Gammaproteobacteria</taxon>
        <taxon>Pasteurellales</taxon>
        <taxon>Pasteurellaceae</taxon>
        <taxon>Muribacter</taxon>
    </lineage>
</organism>
<evidence type="ECO:0000256" key="2">
    <source>
        <dbReference type="PIRSR" id="PIRSR006156-1"/>
    </source>
</evidence>
<dbReference type="GO" id="GO:0006415">
    <property type="term" value="P:translational termination"/>
    <property type="evidence" value="ECO:0007669"/>
    <property type="project" value="TreeGrafter"/>
</dbReference>
<dbReference type="InterPro" id="IPR035093">
    <property type="entry name" value="RelE/ParE_toxin_dom_sf"/>
</dbReference>
<comment type="caution">
    <text evidence="3">The sequence shown here is derived from an EMBL/GenBank/DDBJ whole genome shotgun (WGS) entry which is preliminary data.</text>
</comment>